<dbReference type="AlphaFoldDB" id="A0A9Q1ISK7"/>
<proteinExistence type="predicted"/>
<evidence type="ECO:0000256" key="1">
    <source>
        <dbReference type="SAM" id="Phobius"/>
    </source>
</evidence>
<accession>A0A9Q1ISK7</accession>
<gene>
    <name evidence="2" type="ORF">SKAU_G00226680</name>
</gene>
<keyword evidence="1" id="KW-0812">Transmembrane</keyword>
<evidence type="ECO:0000313" key="2">
    <source>
        <dbReference type="EMBL" id="KAJ8351192.1"/>
    </source>
</evidence>
<keyword evidence="1" id="KW-0472">Membrane</keyword>
<reference evidence="2" key="1">
    <citation type="journal article" date="2023" name="Science">
        <title>Genome structures resolve the early diversification of teleost fishes.</title>
        <authorList>
            <person name="Parey E."/>
            <person name="Louis A."/>
            <person name="Montfort J."/>
            <person name="Bouchez O."/>
            <person name="Roques C."/>
            <person name="Iampietro C."/>
            <person name="Lluch J."/>
            <person name="Castinel A."/>
            <person name="Donnadieu C."/>
            <person name="Desvignes T."/>
            <person name="Floi Bucao C."/>
            <person name="Jouanno E."/>
            <person name="Wen M."/>
            <person name="Mejri S."/>
            <person name="Dirks R."/>
            <person name="Jansen H."/>
            <person name="Henkel C."/>
            <person name="Chen W.J."/>
            <person name="Zahm M."/>
            <person name="Cabau C."/>
            <person name="Klopp C."/>
            <person name="Thompson A.W."/>
            <person name="Robinson-Rechavi M."/>
            <person name="Braasch I."/>
            <person name="Lecointre G."/>
            <person name="Bobe J."/>
            <person name="Postlethwait J.H."/>
            <person name="Berthelot C."/>
            <person name="Roest Crollius H."/>
            <person name="Guiguen Y."/>
        </authorList>
    </citation>
    <scope>NUCLEOTIDE SEQUENCE</scope>
    <source>
        <strain evidence="2">WJC10195</strain>
    </source>
</reference>
<sequence length="66" mass="7730">MFEFDDKNIKMSAVMVTKKVTRKWEKLPGKNTFCCDGRVMMARQKGVFYLTLFLIMGTCSLFFAFE</sequence>
<name>A0A9Q1ISK7_SYNKA</name>
<feature type="transmembrane region" description="Helical" evidence="1">
    <location>
        <begin position="47"/>
        <end position="65"/>
    </location>
</feature>
<comment type="caution">
    <text evidence="2">The sequence shown here is derived from an EMBL/GenBank/DDBJ whole genome shotgun (WGS) entry which is preliminary data.</text>
</comment>
<organism evidence="2 3">
    <name type="scientific">Synaphobranchus kaupii</name>
    <name type="common">Kaup's arrowtooth eel</name>
    <dbReference type="NCBI Taxonomy" id="118154"/>
    <lineage>
        <taxon>Eukaryota</taxon>
        <taxon>Metazoa</taxon>
        <taxon>Chordata</taxon>
        <taxon>Craniata</taxon>
        <taxon>Vertebrata</taxon>
        <taxon>Euteleostomi</taxon>
        <taxon>Actinopterygii</taxon>
        <taxon>Neopterygii</taxon>
        <taxon>Teleostei</taxon>
        <taxon>Anguilliformes</taxon>
        <taxon>Synaphobranchidae</taxon>
        <taxon>Synaphobranchus</taxon>
    </lineage>
</organism>
<keyword evidence="3" id="KW-1185">Reference proteome</keyword>
<protein>
    <submittedName>
        <fullName evidence="2">Uncharacterized protein</fullName>
    </submittedName>
</protein>
<dbReference type="EMBL" id="JAINUF010000008">
    <property type="protein sequence ID" value="KAJ8351192.1"/>
    <property type="molecule type" value="Genomic_DNA"/>
</dbReference>
<keyword evidence="1" id="KW-1133">Transmembrane helix</keyword>
<dbReference type="OrthoDB" id="8849619at2759"/>
<evidence type="ECO:0000313" key="3">
    <source>
        <dbReference type="Proteomes" id="UP001152622"/>
    </source>
</evidence>
<dbReference type="Proteomes" id="UP001152622">
    <property type="component" value="Chromosome 8"/>
</dbReference>